<comment type="caution">
    <text evidence="6">The sequence shown here is derived from an EMBL/GenBank/DDBJ whole genome shotgun (WGS) entry which is preliminary data.</text>
</comment>
<keyword evidence="7" id="KW-1185">Reference proteome</keyword>
<evidence type="ECO:0000313" key="6">
    <source>
        <dbReference type="EMBL" id="GAX74506.1"/>
    </source>
</evidence>
<dbReference type="InterPro" id="IPR036869">
    <property type="entry name" value="J_dom_sf"/>
</dbReference>
<proteinExistence type="predicted"/>
<dbReference type="PANTHER" id="PTHR45295">
    <property type="entry name" value="CHAPERONE PROTEIN DNAJ C76, CHLOROPLASTIC"/>
    <property type="match status" value="1"/>
</dbReference>
<protein>
    <recommendedName>
        <fullName evidence="8">J domain-containing protein</fullName>
    </recommendedName>
</protein>
<sequence length="325" mass="35898">MMNVTMKNNPSLSHARHLLKVSKLQSTRARVRGSVYLDETSMVISERSNSKYREIGGSGETLRGLLAPAPEDYYSLLSLDASTAPSPEEVRAAYRKLQRFVHPDVAGPAASTLAVILNACYSTLMDPSLRAAYDFDLKQYLKQVGGSFDGKAVSGWFGGAEEDRAVFVAENECIGCGQCTRCAPNTFYMEDEHGRARVSNQWADNEELIVEAVDSCPVDCIYYVKKSQLPLLEFIMKSCERENVAIMGRRRGGNMGSPPRCQCPFERAEVYAKARKEALGAEESFWVGRSTHDGHLAAAIAGAWLDLPEHVRSKGWPAWSLSSKL</sequence>
<dbReference type="InterPro" id="IPR001080">
    <property type="entry name" value="3Fe4S_ferredoxin"/>
</dbReference>
<dbReference type="Pfam" id="PF00226">
    <property type="entry name" value="DnaJ"/>
    <property type="match status" value="1"/>
</dbReference>
<dbReference type="CDD" id="cd06257">
    <property type="entry name" value="DnaJ"/>
    <property type="match status" value="1"/>
</dbReference>
<dbReference type="OrthoDB" id="566614at2759"/>
<dbReference type="GO" id="GO:0009055">
    <property type="term" value="F:electron transfer activity"/>
    <property type="evidence" value="ECO:0007669"/>
    <property type="project" value="InterPro"/>
</dbReference>
<evidence type="ECO:0000256" key="2">
    <source>
        <dbReference type="ARBA" id="ARBA00023004"/>
    </source>
</evidence>
<dbReference type="InterPro" id="IPR001623">
    <property type="entry name" value="DnaJ_domain"/>
</dbReference>
<dbReference type="EMBL" id="BEGY01000008">
    <property type="protein sequence ID" value="GAX74506.1"/>
    <property type="molecule type" value="Genomic_DNA"/>
</dbReference>
<keyword evidence="1" id="KW-0479">Metal-binding</keyword>
<keyword evidence="3" id="KW-0411">Iron-sulfur</keyword>
<feature type="domain" description="J" evidence="4">
    <location>
        <begin position="72"/>
        <end position="137"/>
    </location>
</feature>
<evidence type="ECO:0000259" key="5">
    <source>
        <dbReference type="PROSITE" id="PS51379"/>
    </source>
</evidence>
<dbReference type="SUPFAM" id="SSF54862">
    <property type="entry name" value="4Fe-4S ferredoxins"/>
    <property type="match status" value="1"/>
</dbReference>
<dbReference type="Gene3D" id="3.30.70.20">
    <property type="match status" value="1"/>
</dbReference>
<organism evidence="6 7">
    <name type="scientific">Chlamydomonas eustigma</name>
    <dbReference type="NCBI Taxonomy" id="1157962"/>
    <lineage>
        <taxon>Eukaryota</taxon>
        <taxon>Viridiplantae</taxon>
        <taxon>Chlorophyta</taxon>
        <taxon>core chlorophytes</taxon>
        <taxon>Chlorophyceae</taxon>
        <taxon>CS clade</taxon>
        <taxon>Chlamydomonadales</taxon>
        <taxon>Chlamydomonadaceae</taxon>
        <taxon>Chlamydomonas</taxon>
    </lineage>
</organism>
<gene>
    <name evidence="6" type="ORF">CEUSTIGMA_g1955.t1</name>
</gene>
<evidence type="ECO:0000313" key="7">
    <source>
        <dbReference type="Proteomes" id="UP000232323"/>
    </source>
</evidence>
<dbReference type="GO" id="GO:0005506">
    <property type="term" value="F:iron ion binding"/>
    <property type="evidence" value="ECO:0007669"/>
    <property type="project" value="InterPro"/>
</dbReference>
<keyword evidence="2" id="KW-0408">Iron</keyword>
<evidence type="ECO:0008006" key="8">
    <source>
        <dbReference type="Google" id="ProtNLM"/>
    </source>
</evidence>
<name>A0A250WUR3_9CHLO</name>
<dbReference type="Proteomes" id="UP000232323">
    <property type="component" value="Unassembled WGS sequence"/>
</dbReference>
<dbReference type="PROSITE" id="PS50076">
    <property type="entry name" value="DNAJ_2"/>
    <property type="match status" value="1"/>
</dbReference>
<dbReference type="SUPFAM" id="SSF46565">
    <property type="entry name" value="Chaperone J-domain"/>
    <property type="match status" value="1"/>
</dbReference>
<dbReference type="Pfam" id="PF13370">
    <property type="entry name" value="Fer4_13"/>
    <property type="match status" value="1"/>
</dbReference>
<dbReference type="PRINTS" id="PR00352">
    <property type="entry name" value="3FE4SFRDOXIN"/>
</dbReference>
<dbReference type="STRING" id="1157962.A0A250WUR3"/>
<dbReference type="GO" id="GO:0051536">
    <property type="term" value="F:iron-sulfur cluster binding"/>
    <property type="evidence" value="ECO:0007669"/>
    <property type="project" value="UniProtKB-KW"/>
</dbReference>
<evidence type="ECO:0000256" key="1">
    <source>
        <dbReference type="ARBA" id="ARBA00022723"/>
    </source>
</evidence>
<dbReference type="AlphaFoldDB" id="A0A250WUR3"/>
<accession>A0A250WUR3</accession>
<dbReference type="PANTHER" id="PTHR45295:SF1">
    <property type="entry name" value="CHAPERONE PROTEIN DNAJ C76, CHLOROPLASTIC"/>
    <property type="match status" value="1"/>
</dbReference>
<dbReference type="PROSITE" id="PS51379">
    <property type="entry name" value="4FE4S_FER_2"/>
    <property type="match status" value="1"/>
</dbReference>
<dbReference type="Gene3D" id="1.10.287.110">
    <property type="entry name" value="DnaJ domain"/>
    <property type="match status" value="1"/>
</dbReference>
<evidence type="ECO:0000256" key="3">
    <source>
        <dbReference type="ARBA" id="ARBA00023014"/>
    </source>
</evidence>
<dbReference type="InterPro" id="IPR017896">
    <property type="entry name" value="4Fe4S_Fe-S-bd"/>
</dbReference>
<dbReference type="SMART" id="SM00271">
    <property type="entry name" value="DnaJ"/>
    <property type="match status" value="1"/>
</dbReference>
<reference evidence="6 7" key="1">
    <citation type="submission" date="2017-08" db="EMBL/GenBank/DDBJ databases">
        <title>Acidophilic green algal genome provides insights into adaptation to an acidic environment.</title>
        <authorList>
            <person name="Hirooka S."/>
            <person name="Hirose Y."/>
            <person name="Kanesaki Y."/>
            <person name="Higuchi S."/>
            <person name="Fujiwara T."/>
            <person name="Onuma R."/>
            <person name="Era A."/>
            <person name="Ohbayashi R."/>
            <person name="Uzuka A."/>
            <person name="Nozaki H."/>
            <person name="Yoshikawa H."/>
            <person name="Miyagishima S.Y."/>
        </authorList>
    </citation>
    <scope>NUCLEOTIDE SEQUENCE [LARGE SCALE GENOMIC DNA]</scope>
    <source>
        <strain evidence="6 7">NIES-2499</strain>
    </source>
</reference>
<evidence type="ECO:0000259" key="4">
    <source>
        <dbReference type="PROSITE" id="PS50076"/>
    </source>
</evidence>
<feature type="domain" description="4Fe-4S ferredoxin-type" evidence="5">
    <location>
        <begin position="164"/>
        <end position="192"/>
    </location>
</feature>